<keyword evidence="1" id="KW-0802">TPR repeat</keyword>
<dbReference type="Proteomes" id="UP001567538">
    <property type="component" value="Unassembled WGS sequence"/>
</dbReference>
<dbReference type="Gene3D" id="1.25.40.10">
    <property type="entry name" value="Tetratricopeptide repeat domain"/>
    <property type="match status" value="1"/>
</dbReference>
<evidence type="ECO:0000313" key="3">
    <source>
        <dbReference type="EMBL" id="KAL1540811.1"/>
    </source>
</evidence>
<feature type="compositionally biased region" description="Basic and acidic residues" evidence="2">
    <location>
        <begin position="1"/>
        <end position="10"/>
    </location>
</feature>
<evidence type="ECO:0000256" key="1">
    <source>
        <dbReference type="PROSITE-ProRule" id="PRU00339"/>
    </source>
</evidence>
<dbReference type="PANTHER" id="PTHR46050">
    <property type="entry name" value="TPR REPEAT-CONTAINING THIOREDOXIN"/>
    <property type="match status" value="1"/>
</dbReference>
<gene>
    <name evidence="3" type="ORF">AAHA92_25109</name>
</gene>
<keyword evidence="4" id="KW-1185">Reference proteome</keyword>
<feature type="repeat" description="TPR" evidence="1">
    <location>
        <begin position="189"/>
        <end position="222"/>
    </location>
</feature>
<feature type="region of interest" description="Disordered" evidence="2">
    <location>
        <begin position="1"/>
        <end position="100"/>
    </location>
</feature>
<dbReference type="InterPro" id="IPR044534">
    <property type="entry name" value="TTL1-4"/>
</dbReference>
<dbReference type="InterPro" id="IPR011990">
    <property type="entry name" value="TPR-like_helical_dom_sf"/>
</dbReference>
<sequence>MGDCSPERRSGCGLLGAVFGRPRKSPSPTPVQTSKVQRPNVENDPSNNDHTQGDRVIPRPGPNYKSQPARQHHPPPTATATPPRNAEPMHGHVQPRKVPLPGMGLSGELDTMIKDHQRTKGAGNLVRASSGNVMLHSNLGNLRQPHDAIASNEQTLAVNGNFSRRNEVPAKKNEKPDVFCRALSTRMDPEELKILGNEHYKNGSFAEALSLYEAAISVDPNKASYRSNKSAALTAMGKLLEAALECREAIRIDPYYQRAHNRLATLYVRLGDPEKGLYHFKQAGPDADPDAMNRAAKVQNHLNKCTEAKRQHDWTTLLKEIALATSAGADSAPLIFALKAEALLKLNRHQEAVQAMADGPDFDSEECIKFFGPIASASLLVMQAQVGIAEGRFDDAWGAAEGACRLDPNNKEASSATRRARALSAARSKGNDHFKAGRYEEARGAYGEGLEHAPYNALLLCNRAACEAKLNHYNKAVDDCNAALSIRPGYSKARLRRADCYAKMGNWGACLQDCQVLVKENPNDGEAAKLLDEAKSRLE</sequence>
<reference evidence="3 4" key="1">
    <citation type="submission" date="2024-06" db="EMBL/GenBank/DDBJ databases">
        <title>A chromosome level genome sequence of Diviner's sage (Salvia divinorum).</title>
        <authorList>
            <person name="Ford S.A."/>
            <person name="Ro D.-K."/>
            <person name="Ness R.W."/>
            <person name="Phillips M.A."/>
        </authorList>
    </citation>
    <scope>NUCLEOTIDE SEQUENCE [LARGE SCALE GENOMIC DNA]</scope>
    <source>
        <strain evidence="3">SAF-2024a</strain>
        <tissue evidence="3">Leaf</tissue>
    </source>
</reference>
<dbReference type="Pfam" id="PF14559">
    <property type="entry name" value="TPR_19"/>
    <property type="match status" value="1"/>
</dbReference>
<dbReference type="PROSITE" id="PS50005">
    <property type="entry name" value="TPR"/>
    <property type="match status" value="1"/>
</dbReference>
<comment type="caution">
    <text evidence="3">The sequence shown here is derived from an EMBL/GenBank/DDBJ whole genome shotgun (WGS) entry which is preliminary data.</text>
</comment>
<evidence type="ECO:0000313" key="4">
    <source>
        <dbReference type="Proteomes" id="UP001567538"/>
    </source>
</evidence>
<dbReference type="SUPFAM" id="SSF48452">
    <property type="entry name" value="TPR-like"/>
    <property type="match status" value="2"/>
</dbReference>
<organism evidence="3 4">
    <name type="scientific">Salvia divinorum</name>
    <name type="common">Maria pastora</name>
    <name type="synonym">Diviner's sage</name>
    <dbReference type="NCBI Taxonomy" id="28513"/>
    <lineage>
        <taxon>Eukaryota</taxon>
        <taxon>Viridiplantae</taxon>
        <taxon>Streptophyta</taxon>
        <taxon>Embryophyta</taxon>
        <taxon>Tracheophyta</taxon>
        <taxon>Spermatophyta</taxon>
        <taxon>Magnoliopsida</taxon>
        <taxon>eudicotyledons</taxon>
        <taxon>Gunneridae</taxon>
        <taxon>Pentapetalae</taxon>
        <taxon>asterids</taxon>
        <taxon>lamiids</taxon>
        <taxon>Lamiales</taxon>
        <taxon>Lamiaceae</taxon>
        <taxon>Nepetoideae</taxon>
        <taxon>Mentheae</taxon>
        <taxon>Salviinae</taxon>
        <taxon>Salvia</taxon>
        <taxon>Salvia subgen. Calosphace</taxon>
    </lineage>
</organism>
<dbReference type="PANTHER" id="PTHR46050:SF7">
    <property type="entry name" value="TETRATRICOPEPTIDE REPEAT (TPR)-LIKE SUPERFAMILY PROTEIN"/>
    <property type="match status" value="1"/>
</dbReference>
<dbReference type="SMART" id="SM00028">
    <property type="entry name" value="TPR"/>
    <property type="match status" value="5"/>
</dbReference>
<name>A0ABD1G9K0_SALDI</name>
<dbReference type="Pfam" id="PF13432">
    <property type="entry name" value="TPR_16"/>
    <property type="match status" value="1"/>
</dbReference>
<dbReference type="AlphaFoldDB" id="A0ABD1G9K0"/>
<evidence type="ECO:0000256" key="2">
    <source>
        <dbReference type="SAM" id="MobiDB-lite"/>
    </source>
</evidence>
<proteinExistence type="predicted"/>
<dbReference type="EMBL" id="JBEAFC010000009">
    <property type="protein sequence ID" value="KAL1540811.1"/>
    <property type="molecule type" value="Genomic_DNA"/>
</dbReference>
<protein>
    <submittedName>
        <fullName evidence="3">Inactive TPR repeat-containing thioredoxin TTL3-like isoform X1</fullName>
    </submittedName>
</protein>
<dbReference type="InterPro" id="IPR019734">
    <property type="entry name" value="TPR_rpt"/>
</dbReference>
<accession>A0ABD1G9K0</accession>